<evidence type="ECO:0000313" key="3">
    <source>
        <dbReference type="Proteomes" id="UP001303760"/>
    </source>
</evidence>
<dbReference type="EMBL" id="MU860713">
    <property type="protein sequence ID" value="KAK4233010.1"/>
    <property type="molecule type" value="Genomic_DNA"/>
</dbReference>
<comment type="caution">
    <text evidence="2">The sequence shown here is derived from an EMBL/GenBank/DDBJ whole genome shotgun (WGS) entry which is preliminary data.</text>
</comment>
<organism evidence="2 3">
    <name type="scientific">Achaetomium macrosporum</name>
    <dbReference type="NCBI Taxonomy" id="79813"/>
    <lineage>
        <taxon>Eukaryota</taxon>
        <taxon>Fungi</taxon>
        <taxon>Dikarya</taxon>
        <taxon>Ascomycota</taxon>
        <taxon>Pezizomycotina</taxon>
        <taxon>Sordariomycetes</taxon>
        <taxon>Sordariomycetidae</taxon>
        <taxon>Sordariales</taxon>
        <taxon>Chaetomiaceae</taxon>
        <taxon>Achaetomium</taxon>
    </lineage>
</organism>
<proteinExistence type="predicted"/>
<evidence type="ECO:0000313" key="2">
    <source>
        <dbReference type="EMBL" id="KAK4233010.1"/>
    </source>
</evidence>
<protein>
    <submittedName>
        <fullName evidence="2">Uncharacterized protein</fullName>
    </submittedName>
</protein>
<dbReference type="Proteomes" id="UP001303760">
    <property type="component" value="Unassembled WGS sequence"/>
</dbReference>
<reference evidence="2" key="1">
    <citation type="journal article" date="2023" name="Mol. Phylogenet. Evol.">
        <title>Genome-scale phylogeny and comparative genomics of the fungal order Sordariales.</title>
        <authorList>
            <person name="Hensen N."/>
            <person name="Bonometti L."/>
            <person name="Westerberg I."/>
            <person name="Brannstrom I.O."/>
            <person name="Guillou S."/>
            <person name="Cros-Aarteil S."/>
            <person name="Calhoun S."/>
            <person name="Haridas S."/>
            <person name="Kuo A."/>
            <person name="Mondo S."/>
            <person name="Pangilinan J."/>
            <person name="Riley R."/>
            <person name="LaButti K."/>
            <person name="Andreopoulos B."/>
            <person name="Lipzen A."/>
            <person name="Chen C."/>
            <person name="Yan M."/>
            <person name="Daum C."/>
            <person name="Ng V."/>
            <person name="Clum A."/>
            <person name="Steindorff A."/>
            <person name="Ohm R.A."/>
            <person name="Martin F."/>
            <person name="Silar P."/>
            <person name="Natvig D.O."/>
            <person name="Lalanne C."/>
            <person name="Gautier V."/>
            <person name="Ament-Velasquez S.L."/>
            <person name="Kruys A."/>
            <person name="Hutchinson M.I."/>
            <person name="Powell A.J."/>
            <person name="Barry K."/>
            <person name="Miller A.N."/>
            <person name="Grigoriev I.V."/>
            <person name="Debuchy R."/>
            <person name="Gladieux P."/>
            <person name="Hiltunen Thoren M."/>
            <person name="Johannesson H."/>
        </authorList>
    </citation>
    <scope>NUCLEOTIDE SEQUENCE</scope>
    <source>
        <strain evidence="2">CBS 532.94</strain>
    </source>
</reference>
<evidence type="ECO:0000256" key="1">
    <source>
        <dbReference type="SAM" id="Phobius"/>
    </source>
</evidence>
<keyword evidence="1" id="KW-0812">Transmembrane</keyword>
<gene>
    <name evidence="2" type="ORF">C8A03DRAFT_19825</name>
</gene>
<feature type="transmembrane region" description="Helical" evidence="1">
    <location>
        <begin position="348"/>
        <end position="366"/>
    </location>
</feature>
<keyword evidence="1" id="KW-0472">Membrane</keyword>
<keyword evidence="1" id="KW-1133">Transmembrane helix</keyword>
<feature type="transmembrane region" description="Helical" evidence="1">
    <location>
        <begin position="314"/>
        <end position="336"/>
    </location>
</feature>
<name>A0AAN7C0J2_9PEZI</name>
<accession>A0AAN7C0J2</accession>
<sequence>MTALRLAIQEKNRDLIGTLLEYKAYAKDIPAKDWLNAYEKEATDIVLLSEGSDEVVRVCFPTADELSQASAETERRLFVFEDDSLWPRVPITNSIERLKPNTLLTSLPKETDGHSIDVSFSLSIPVEQYPTSKHFSIPDGRKCRIAWKIIRPTHSRNDPWRPIVYFSMLPNGWIPHDGIDFFKQFIVYLKERWLELCRQAEEHLTQSRLDQLRSEGKSPELMHRLAKDAQTWAELRDTLQGQVCEADKFFTSYCQRYNANRIPNDLELLIDRFESDVSDRIRGLDQTVKDLLQIEFAWASITETRISTRLGQNFMLLTYVSIFYLPLAFCAALWAIPDIAESSTRNPFIITSTIVGLITLFVAFNLENITRSIGKVYHGWREKLVGDMRNDDRWKEKGEELQNSILPGGHHLSGGFWDTWYID</sequence>
<dbReference type="AlphaFoldDB" id="A0AAN7C0J2"/>
<reference evidence="2" key="2">
    <citation type="submission" date="2023-05" db="EMBL/GenBank/DDBJ databases">
        <authorList>
            <consortium name="Lawrence Berkeley National Laboratory"/>
            <person name="Steindorff A."/>
            <person name="Hensen N."/>
            <person name="Bonometti L."/>
            <person name="Westerberg I."/>
            <person name="Brannstrom I.O."/>
            <person name="Guillou S."/>
            <person name="Cros-Aarteil S."/>
            <person name="Calhoun S."/>
            <person name="Haridas S."/>
            <person name="Kuo A."/>
            <person name="Mondo S."/>
            <person name="Pangilinan J."/>
            <person name="Riley R."/>
            <person name="Labutti K."/>
            <person name="Andreopoulos B."/>
            <person name="Lipzen A."/>
            <person name="Chen C."/>
            <person name="Yanf M."/>
            <person name="Daum C."/>
            <person name="Ng V."/>
            <person name="Clum A."/>
            <person name="Ohm R."/>
            <person name="Martin F."/>
            <person name="Silar P."/>
            <person name="Natvig D."/>
            <person name="Lalanne C."/>
            <person name="Gautier V."/>
            <person name="Ament-Velasquez S.L."/>
            <person name="Kruys A."/>
            <person name="Hutchinson M.I."/>
            <person name="Powell A.J."/>
            <person name="Barry K."/>
            <person name="Miller A.N."/>
            <person name="Grigoriev I.V."/>
            <person name="Debuchy R."/>
            <person name="Gladieux P."/>
            <person name="Thoren M.H."/>
            <person name="Johannesson H."/>
        </authorList>
    </citation>
    <scope>NUCLEOTIDE SEQUENCE</scope>
    <source>
        <strain evidence="2">CBS 532.94</strain>
    </source>
</reference>
<keyword evidence="3" id="KW-1185">Reference proteome</keyword>